<dbReference type="FunCoup" id="A0A6G9IED8">
    <property type="interactions" value="49"/>
</dbReference>
<dbReference type="Proteomes" id="UP000501168">
    <property type="component" value="Chromosome"/>
</dbReference>
<dbReference type="EMBL" id="CP050253">
    <property type="protein sequence ID" value="QIQ22182.1"/>
    <property type="molecule type" value="Genomic_DNA"/>
</dbReference>
<organism evidence="6 7">
    <name type="scientific">Zophobihabitans entericus</name>
    <dbReference type="NCBI Taxonomy" id="1635327"/>
    <lineage>
        <taxon>Bacteria</taxon>
        <taxon>Pseudomonadati</taxon>
        <taxon>Pseudomonadota</taxon>
        <taxon>Gammaproteobacteria</taxon>
        <taxon>Orbales</taxon>
        <taxon>Orbaceae</taxon>
        <taxon>Zophobihabitans</taxon>
    </lineage>
</organism>
<proteinExistence type="inferred from homology"/>
<accession>A0A6G9IED8</accession>
<dbReference type="InterPro" id="IPR025166">
    <property type="entry name" value="Integrase_DNA_bind_dom"/>
</dbReference>
<dbReference type="InParanoid" id="A0A6G9IED8"/>
<evidence type="ECO:0000256" key="3">
    <source>
        <dbReference type="ARBA" id="ARBA00023125"/>
    </source>
</evidence>
<comment type="similarity">
    <text evidence="1">Belongs to the 'phage' integrase family.</text>
</comment>
<evidence type="ECO:0000313" key="7">
    <source>
        <dbReference type="Proteomes" id="UP000501168"/>
    </source>
</evidence>
<dbReference type="AlphaFoldDB" id="A0A6G9IED8"/>
<reference evidence="6 7" key="1">
    <citation type="submission" date="2020-03" db="EMBL/GenBank/DDBJ databases">
        <title>Complete genome sequence of Orbus sp. IPMB12 (BCRC 80908).</title>
        <authorList>
            <person name="Lo W.-S."/>
            <person name="Chang T.-H."/>
            <person name="Kuo C.-H."/>
        </authorList>
    </citation>
    <scope>NUCLEOTIDE SEQUENCE [LARGE SCALE GENOMIC DNA]</scope>
    <source>
        <strain evidence="6 7">IPMB12</strain>
    </source>
</reference>
<evidence type="ECO:0000256" key="4">
    <source>
        <dbReference type="ARBA" id="ARBA00023172"/>
    </source>
</evidence>
<dbReference type="InterPro" id="IPR013762">
    <property type="entry name" value="Integrase-like_cat_sf"/>
</dbReference>
<feature type="domain" description="Tyr recombinase" evidence="5">
    <location>
        <begin position="206"/>
        <end position="395"/>
    </location>
</feature>
<dbReference type="InterPro" id="IPR002104">
    <property type="entry name" value="Integrase_catalytic"/>
</dbReference>
<dbReference type="GO" id="GO:0015074">
    <property type="term" value="P:DNA integration"/>
    <property type="evidence" value="ECO:0007669"/>
    <property type="project" value="UniProtKB-KW"/>
</dbReference>
<evidence type="ECO:0000256" key="1">
    <source>
        <dbReference type="ARBA" id="ARBA00008857"/>
    </source>
</evidence>
<evidence type="ECO:0000313" key="6">
    <source>
        <dbReference type="EMBL" id="QIQ22182.1"/>
    </source>
</evidence>
<keyword evidence="4" id="KW-0233">DNA recombination</keyword>
<dbReference type="RefSeq" id="WP_166917479.1">
    <property type="nucleotide sequence ID" value="NZ_CP050253.1"/>
</dbReference>
<sequence>MALTDTAVRQAKAKKTAYSLKDIDGLFLYIAPNGTKSWHFRYNFNSKAVRISFGTYPELSLKDARQYRDEARSQVAKGIDPRVHKQNQQSENILTFAKYIEHWKIFKLKKLGSKNPNRRQSTQVQIERYLRKDLLPALGELPMINITRVEILAVLRSIEGRGALSIAEKCRCWLNEIFRFALAEGVVQHNPASDMDILALPQNPVKHNPFLTMAELPPFLAELHHYKGGRVIQLGVKLLLLTGVRSGELRYAEPSHFDLEKGLWNIPADMVKQLKSQVRNINNTVPPYVVPLSRQAIDIVKEMLLYRYSSSKYLIVHRYDPNLPCSENTFNQAIKRMGYHERLTGHGLRATLSTALNELGYQKEWIEAQLSHSDKDQVRRAYNHAQYIEQRRGMMQDWADKLDGWTEEGVKQQITT</sequence>
<keyword evidence="7" id="KW-1185">Reference proteome</keyword>
<dbReference type="PANTHER" id="PTHR30629">
    <property type="entry name" value="PROPHAGE INTEGRASE"/>
    <property type="match status" value="1"/>
</dbReference>
<evidence type="ECO:0000256" key="2">
    <source>
        <dbReference type="ARBA" id="ARBA00022908"/>
    </source>
</evidence>
<keyword evidence="2" id="KW-0229">DNA integration</keyword>
<dbReference type="SUPFAM" id="SSF56349">
    <property type="entry name" value="DNA breaking-rejoining enzymes"/>
    <property type="match status" value="1"/>
</dbReference>
<protein>
    <submittedName>
        <fullName evidence="6">Integrase arm-type DNA-binding domain-containing protein</fullName>
    </submittedName>
</protein>
<dbReference type="InterPro" id="IPR011010">
    <property type="entry name" value="DNA_brk_join_enz"/>
</dbReference>
<dbReference type="InterPro" id="IPR053876">
    <property type="entry name" value="Phage_int_M"/>
</dbReference>
<dbReference type="Gene3D" id="1.10.150.130">
    <property type="match status" value="1"/>
</dbReference>
<dbReference type="InterPro" id="IPR038488">
    <property type="entry name" value="Integrase_DNA-bd_sf"/>
</dbReference>
<dbReference type="InterPro" id="IPR010998">
    <property type="entry name" value="Integrase_recombinase_N"/>
</dbReference>
<keyword evidence="3 6" id="KW-0238">DNA-binding</keyword>
<dbReference type="GO" id="GO:0003677">
    <property type="term" value="F:DNA binding"/>
    <property type="evidence" value="ECO:0007669"/>
    <property type="project" value="UniProtKB-KW"/>
</dbReference>
<dbReference type="CDD" id="cd00801">
    <property type="entry name" value="INT_P4_C"/>
    <property type="match status" value="1"/>
</dbReference>
<dbReference type="Gene3D" id="1.10.443.10">
    <property type="entry name" value="Intergrase catalytic core"/>
    <property type="match status" value="1"/>
</dbReference>
<dbReference type="PROSITE" id="PS51898">
    <property type="entry name" value="TYR_RECOMBINASE"/>
    <property type="match status" value="1"/>
</dbReference>
<name>A0A6G9IED8_9GAMM</name>
<dbReference type="GO" id="GO:0006310">
    <property type="term" value="P:DNA recombination"/>
    <property type="evidence" value="ECO:0007669"/>
    <property type="project" value="UniProtKB-KW"/>
</dbReference>
<dbReference type="Pfam" id="PF22022">
    <property type="entry name" value="Phage_int_M"/>
    <property type="match status" value="1"/>
</dbReference>
<dbReference type="Gene3D" id="3.30.160.390">
    <property type="entry name" value="Integrase, DNA-binding domain"/>
    <property type="match status" value="1"/>
</dbReference>
<dbReference type="InterPro" id="IPR050808">
    <property type="entry name" value="Phage_Integrase"/>
</dbReference>
<evidence type="ECO:0000259" key="5">
    <source>
        <dbReference type="PROSITE" id="PS51898"/>
    </source>
</evidence>
<dbReference type="PANTHER" id="PTHR30629:SF2">
    <property type="entry name" value="PROPHAGE INTEGRASE INTS-RELATED"/>
    <property type="match status" value="1"/>
</dbReference>
<dbReference type="Pfam" id="PF00589">
    <property type="entry name" value="Phage_integrase"/>
    <property type="match status" value="1"/>
</dbReference>
<dbReference type="Pfam" id="PF13356">
    <property type="entry name" value="Arm-DNA-bind_3"/>
    <property type="match status" value="1"/>
</dbReference>
<dbReference type="KEGG" id="orb:IPMB12_11080"/>
<gene>
    <name evidence="6" type="ORF">IPMB12_11080</name>
</gene>